<evidence type="ECO:0000313" key="2">
    <source>
        <dbReference type="EMBL" id="VDO32931.1"/>
    </source>
</evidence>
<dbReference type="Proteomes" id="UP000267606">
    <property type="component" value="Unassembled WGS sequence"/>
</dbReference>
<organism evidence="4">
    <name type="scientific">Onchocerca flexuosa</name>
    <dbReference type="NCBI Taxonomy" id="387005"/>
    <lineage>
        <taxon>Eukaryota</taxon>
        <taxon>Metazoa</taxon>
        <taxon>Ecdysozoa</taxon>
        <taxon>Nematoda</taxon>
        <taxon>Chromadorea</taxon>
        <taxon>Rhabditida</taxon>
        <taxon>Spirurina</taxon>
        <taxon>Spiruromorpha</taxon>
        <taxon>Filarioidea</taxon>
        <taxon>Onchocercidae</taxon>
        <taxon>Onchocerca</taxon>
    </lineage>
</organism>
<reference evidence="4" key="1">
    <citation type="submission" date="2016-06" db="UniProtKB">
        <authorList>
            <consortium name="WormBaseParasite"/>
        </authorList>
    </citation>
    <scope>IDENTIFICATION</scope>
</reference>
<feature type="transmembrane region" description="Helical" evidence="1">
    <location>
        <begin position="150"/>
        <end position="172"/>
    </location>
</feature>
<keyword evidence="1" id="KW-1133">Transmembrane helix</keyword>
<feature type="transmembrane region" description="Helical" evidence="1">
    <location>
        <begin position="119"/>
        <end position="138"/>
    </location>
</feature>
<evidence type="ECO:0000313" key="4">
    <source>
        <dbReference type="WBParaSite" id="OFLC_0000242301-mRNA-1"/>
    </source>
</evidence>
<evidence type="ECO:0000256" key="1">
    <source>
        <dbReference type="SAM" id="Phobius"/>
    </source>
</evidence>
<protein>
    <submittedName>
        <fullName evidence="2 4">Uncharacterized protein</fullName>
    </submittedName>
</protein>
<reference evidence="2 3" key="2">
    <citation type="submission" date="2018-11" db="EMBL/GenBank/DDBJ databases">
        <authorList>
            <consortium name="Pathogen Informatics"/>
        </authorList>
    </citation>
    <scope>NUCLEOTIDE SEQUENCE [LARGE SCALE GENOMIC DNA]</scope>
</reference>
<keyword evidence="1" id="KW-0472">Membrane</keyword>
<dbReference type="WBParaSite" id="OFLC_0000242301-mRNA-1">
    <property type="protein sequence ID" value="OFLC_0000242301-mRNA-1"/>
    <property type="gene ID" value="OFLC_0000242301"/>
</dbReference>
<feature type="transmembrane region" description="Helical" evidence="1">
    <location>
        <begin position="192"/>
        <end position="212"/>
    </location>
</feature>
<name>A0A183H4L4_9BILA</name>
<proteinExistence type="predicted"/>
<accession>A0A183H4L4</accession>
<feature type="transmembrane region" description="Helical" evidence="1">
    <location>
        <begin position="86"/>
        <end position="107"/>
    </location>
</feature>
<gene>
    <name evidence="2" type="ORF">OFLC_LOCUS2424</name>
</gene>
<dbReference type="AlphaFoldDB" id="A0A183H4L4"/>
<keyword evidence="1" id="KW-0812">Transmembrane</keyword>
<evidence type="ECO:0000313" key="3">
    <source>
        <dbReference type="Proteomes" id="UP000267606"/>
    </source>
</evidence>
<sequence length="288" mass="32849">MAITFFDYLARFTANFEMVTTFTKRMSDFWKWITGRRNECTVTYSRFGIPGDVLDDRPPPSTIFIAQFDDNDPKFMFFKLCHAQKAALAVAGIGMSSVILIFVSLFFEFDWYSHKTGFDLMGLVFLFLYLGIGILVHYQVIAGIKKQASYYLLPFIVSYIVAMNTEMLLIFFHMVHIQALSLNYALKEESNAVYLFSIIMLLITILFQGFMLKAVCQCRQYLSCKEIHLTALKVAESSRTKYPGIRVVFASQTFNENHPVNITNGNRVADGDIIEQGINSSSNVHPCI</sequence>
<dbReference type="EMBL" id="UZAJ01001393">
    <property type="protein sequence ID" value="VDO32931.1"/>
    <property type="molecule type" value="Genomic_DNA"/>
</dbReference>
<keyword evidence="3" id="KW-1185">Reference proteome</keyword>